<name>A0A412FJE1_9FIRM</name>
<dbReference type="Gene3D" id="3.90.1150.10">
    <property type="entry name" value="Aspartate Aminotransferase, domain 1"/>
    <property type="match status" value="1"/>
</dbReference>
<dbReference type="InterPro" id="IPR015422">
    <property type="entry name" value="PyrdxlP-dep_Trfase_small"/>
</dbReference>
<dbReference type="EMBL" id="QRUP01000028">
    <property type="protein sequence ID" value="RGR68250.1"/>
    <property type="molecule type" value="Genomic_DNA"/>
</dbReference>
<dbReference type="FunFam" id="3.40.640.10:FF:000030">
    <property type="entry name" value="Low-specificity L-threonine aldolase"/>
    <property type="match status" value="1"/>
</dbReference>
<evidence type="ECO:0000259" key="6">
    <source>
        <dbReference type="Pfam" id="PF01212"/>
    </source>
</evidence>
<dbReference type="GO" id="GO:0005829">
    <property type="term" value="C:cytosol"/>
    <property type="evidence" value="ECO:0007669"/>
    <property type="project" value="TreeGrafter"/>
</dbReference>
<dbReference type="GO" id="GO:0008732">
    <property type="term" value="F:L-allo-threonine aldolase activity"/>
    <property type="evidence" value="ECO:0007669"/>
    <property type="project" value="TreeGrafter"/>
</dbReference>
<organism evidence="7 8">
    <name type="scientific">Holdemania filiformis</name>
    <dbReference type="NCBI Taxonomy" id="61171"/>
    <lineage>
        <taxon>Bacteria</taxon>
        <taxon>Bacillati</taxon>
        <taxon>Bacillota</taxon>
        <taxon>Erysipelotrichia</taxon>
        <taxon>Erysipelotrichales</taxon>
        <taxon>Erysipelotrichaceae</taxon>
        <taxon>Holdemania</taxon>
    </lineage>
</organism>
<feature type="domain" description="Aromatic amino acid beta-eliminating lyase/threonine aldolase" evidence="6">
    <location>
        <begin position="14"/>
        <end position="295"/>
    </location>
</feature>
<dbReference type="AlphaFoldDB" id="A0A412FJE1"/>
<evidence type="ECO:0000313" key="7">
    <source>
        <dbReference type="EMBL" id="RGR68250.1"/>
    </source>
</evidence>
<reference evidence="7 8" key="1">
    <citation type="submission" date="2018-08" db="EMBL/GenBank/DDBJ databases">
        <title>A genome reference for cultivated species of the human gut microbiota.</title>
        <authorList>
            <person name="Zou Y."/>
            <person name="Xue W."/>
            <person name="Luo G."/>
        </authorList>
    </citation>
    <scope>NUCLEOTIDE SEQUENCE [LARGE SCALE GENOMIC DNA]</scope>
    <source>
        <strain evidence="7 8">AF24-29</strain>
    </source>
</reference>
<dbReference type="PANTHER" id="PTHR48097:SF9">
    <property type="entry name" value="L-THREONINE ALDOLASE"/>
    <property type="match status" value="1"/>
</dbReference>
<dbReference type="Gene3D" id="3.40.640.10">
    <property type="entry name" value="Type I PLP-dependent aspartate aminotransferase-like (Major domain)"/>
    <property type="match status" value="1"/>
</dbReference>
<keyword evidence="8" id="KW-1185">Reference proteome</keyword>
<dbReference type="CDD" id="cd06502">
    <property type="entry name" value="TA_like"/>
    <property type="match status" value="1"/>
</dbReference>
<sequence>MKIRIGVEIMKILDLRSDTVTQPTPEMREAIASALVGDDVYGDDPTVNELERQAAERLGKEAALFVSSGTMGNLLGVQSQTQRGDEVILGARSHIITHEVGHLAQICQCMGRTIDNPDDRIYPDDIRQAIRPDDIHEPPTTLLCLENALSNGTVVPLELMRQDYAAAKEAGLNVHLDGARLFNAATALGVDAAELAACADSVTFCLSKGLCAPVGSMLCGTKEFIARARRNRKRIGGGLRQAGFLAAAGLIAMNQMSLRLGEDHANAKTLAAMLEELDGVAVAKDQLDINMVFLTLNGLAAPERFVDALKEQGILINGADHGVYRLVTHWGIETADLPRIAAAIDRCRKEL</sequence>
<keyword evidence="3" id="KW-0663">Pyridoxal phosphate</keyword>
<dbReference type="InterPro" id="IPR015421">
    <property type="entry name" value="PyrdxlP-dep_Trfase_major"/>
</dbReference>
<dbReference type="GO" id="GO:0006567">
    <property type="term" value="P:L-threonine catabolic process"/>
    <property type="evidence" value="ECO:0007669"/>
    <property type="project" value="TreeGrafter"/>
</dbReference>
<comment type="cofactor">
    <cofactor evidence="1">
        <name>pyridoxal 5'-phosphate</name>
        <dbReference type="ChEBI" id="CHEBI:597326"/>
    </cofactor>
</comment>
<proteinExistence type="inferred from homology"/>
<evidence type="ECO:0000256" key="1">
    <source>
        <dbReference type="ARBA" id="ARBA00001933"/>
    </source>
</evidence>
<dbReference type="SUPFAM" id="SSF53383">
    <property type="entry name" value="PLP-dependent transferases"/>
    <property type="match status" value="1"/>
</dbReference>
<keyword evidence="4 7" id="KW-0456">Lyase</keyword>
<dbReference type="NCBIfam" id="NF007825">
    <property type="entry name" value="PRK10534.1"/>
    <property type="match status" value="1"/>
</dbReference>
<dbReference type="PANTHER" id="PTHR48097">
    <property type="entry name" value="L-THREONINE ALDOLASE-RELATED"/>
    <property type="match status" value="1"/>
</dbReference>
<feature type="modified residue" description="N6-(pyridoxal phosphate)lysine" evidence="5">
    <location>
        <position position="208"/>
    </location>
</feature>
<dbReference type="PIRSF" id="PIRSF017617">
    <property type="entry name" value="Thr_aldolase"/>
    <property type="match status" value="1"/>
</dbReference>
<evidence type="ECO:0000256" key="3">
    <source>
        <dbReference type="ARBA" id="ARBA00022898"/>
    </source>
</evidence>
<comment type="caution">
    <text evidence="7">The sequence shown here is derived from an EMBL/GenBank/DDBJ whole genome shotgun (WGS) entry which is preliminary data.</text>
</comment>
<gene>
    <name evidence="7" type="ORF">DWY25_16210</name>
</gene>
<evidence type="ECO:0000256" key="5">
    <source>
        <dbReference type="PIRSR" id="PIRSR017617-1"/>
    </source>
</evidence>
<dbReference type="InterPro" id="IPR001597">
    <property type="entry name" value="ArAA_b-elim_lyase/Thr_aldolase"/>
</dbReference>
<dbReference type="Proteomes" id="UP000284178">
    <property type="component" value="Unassembled WGS sequence"/>
</dbReference>
<comment type="similarity">
    <text evidence="2">Belongs to the threonine aldolase family.</text>
</comment>
<dbReference type="GO" id="GO:0006545">
    <property type="term" value="P:glycine biosynthetic process"/>
    <property type="evidence" value="ECO:0007669"/>
    <property type="project" value="TreeGrafter"/>
</dbReference>
<evidence type="ECO:0000313" key="8">
    <source>
        <dbReference type="Proteomes" id="UP000284178"/>
    </source>
</evidence>
<dbReference type="InterPro" id="IPR023603">
    <property type="entry name" value="Low_specificity_L-TA-like"/>
</dbReference>
<evidence type="ECO:0000256" key="2">
    <source>
        <dbReference type="ARBA" id="ARBA00006966"/>
    </source>
</evidence>
<protein>
    <submittedName>
        <fullName evidence="7">Low-specificity L-threonine aldolase</fullName>
        <ecNumber evidence="7">4.1.2.48</ecNumber>
    </submittedName>
</protein>
<dbReference type="EC" id="4.1.2.48" evidence="7"/>
<dbReference type="NCBIfam" id="NF041359">
    <property type="entry name" value="GntG_guanitoxin"/>
    <property type="match status" value="1"/>
</dbReference>
<accession>A0A412FJE1</accession>
<dbReference type="Pfam" id="PF01212">
    <property type="entry name" value="Beta_elim_lyase"/>
    <property type="match status" value="1"/>
</dbReference>
<evidence type="ECO:0000256" key="4">
    <source>
        <dbReference type="ARBA" id="ARBA00023239"/>
    </source>
</evidence>
<dbReference type="InterPro" id="IPR015424">
    <property type="entry name" value="PyrdxlP-dep_Trfase"/>
</dbReference>